<dbReference type="RefSeq" id="WP_204464701.1">
    <property type="nucleotide sequence ID" value="NZ_JAFBCV010000002.1"/>
</dbReference>
<accession>A0ABS2SQ82</accession>
<protein>
    <submittedName>
        <fullName evidence="1">DNA-binding NarL/FixJ family response regulator</fullName>
    </submittedName>
</protein>
<dbReference type="Proteomes" id="UP001179280">
    <property type="component" value="Unassembled WGS sequence"/>
</dbReference>
<name>A0ABS2SQ82_9BACI</name>
<reference evidence="1" key="1">
    <citation type="submission" date="2021-01" db="EMBL/GenBank/DDBJ databases">
        <title>Genomic Encyclopedia of Type Strains, Phase IV (KMG-IV): sequencing the most valuable type-strain genomes for metagenomic binning, comparative biology and taxonomic classification.</title>
        <authorList>
            <person name="Goeker M."/>
        </authorList>
    </citation>
    <scope>NUCLEOTIDE SEQUENCE</scope>
    <source>
        <strain evidence="1">DSM 21943</strain>
    </source>
</reference>
<comment type="caution">
    <text evidence="1">The sequence shown here is derived from an EMBL/GenBank/DDBJ whole genome shotgun (WGS) entry which is preliminary data.</text>
</comment>
<dbReference type="InterPro" id="IPR046118">
    <property type="entry name" value="DUF6115"/>
</dbReference>
<proteinExistence type="predicted"/>
<organism evidence="1 2">
    <name type="scientific">Shouchella xiaoxiensis</name>
    <dbReference type="NCBI Taxonomy" id="766895"/>
    <lineage>
        <taxon>Bacteria</taxon>
        <taxon>Bacillati</taxon>
        <taxon>Bacillota</taxon>
        <taxon>Bacilli</taxon>
        <taxon>Bacillales</taxon>
        <taxon>Bacillaceae</taxon>
        <taxon>Shouchella</taxon>
    </lineage>
</organism>
<sequence length="149" mass="17235">MSELVLFFFICFSLFLFYRTRTLQKQMDQLLSQEQLEQALDHFVEEIKQDNDALIEQLVAQRVTQLREEENGEVESTERSAHVLPFTYASESPSHVKAPSSVQENEQQSWHQLLNEGYSATEIAKRLHMGVTEVELLIAFNQKKKGSNS</sequence>
<dbReference type="GO" id="GO:0003677">
    <property type="term" value="F:DNA binding"/>
    <property type="evidence" value="ECO:0007669"/>
    <property type="project" value="UniProtKB-KW"/>
</dbReference>
<dbReference type="Pfam" id="PF19610">
    <property type="entry name" value="DUF6115"/>
    <property type="match status" value="1"/>
</dbReference>
<gene>
    <name evidence="1" type="ORF">JOC54_000904</name>
</gene>
<keyword evidence="2" id="KW-1185">Reference proteome</keyword>
<keyword evidence="1" id="KW-0238">DNA-binding</keyword>
<dbReference type="EMBL" id="JAFBCV010000002">
    <property type="protein sequence ID" value="MBM7837673.1"/>
    <property type="molecule type" value="Genomic_DNA"/>
</dbReference>
<evidence type="ECO:0000313" key="1">
    <source>
        <dbReference type="EMBL" id="MBM7837673.1"/>
    </source>
</evidence>
<evidence type="ECO:0000313" key="2">
    <source>
        <dbReference type="Proteomes" id="UP001179280"/>
    </source>
</evidence>